<evidence type="ECO:0000313" key="3">
    <source>
        <dbReference type="EMBL" id="CAL1165498.1"/>
    </source>
</evidence>
<gene>
    <name evidence="2" type="ORF">C1SCF055_LOCUS37220</name>
</gene>
<feature type="region of interest" description="Disordered" evidence="1">
    <location>
        <begin position="48"/>
        <end position="82"/>
    </location>
</feature>
<keyword evidence="4" id="KW-1185">Reference proteome</keyword>
<dbReference type="EMBL" id="CAMXCT030005346">
    <property type="protein sequence ID" value="CAL4799435.1"/>
    <property type="molecule type" value="Genomic_DNA"/>
</dbReference>
<feature type="compositionally biased region" description="Low complexity" evidence="1">
    <location>
        <begin position="48"/>
        <end position="69"/>
    </location>
</feature>
<comment type="caution">
    <text evidence="2">The sequence shown here is derived from an EMBL/GenBank/DDBJ whole genome shotgun (WGS) entry which is preliminary data.</text>
</comment>
<organism evidence="2">
    <name type="scientific">Cladocopium goreaui</name>
    <dbReference type="NCBI Taxonomy" id="2562237"/>
    <lineage>
        <taxon>Eukaryota</taxon>
        <taxon>Sar</taxon>
        <taxon>Alveolata</taxon>
        <taxon>Dinophyceae</taxon>
        <taxon>Suessiales</taxon>
        <taxon>Symbiodiniaceae</taxon>
        <taxon>Cladocopium</taxon>
    </lineage>
</organism>
<dbReference type="Proteomes" id="UP001152797">
    <property type="component" value="Unassembled WGS sequence"/>
</dbReference>
<accession>A0A9P1DNZ6</accession>
<dbReference type="EMBL" id="CAMXCT020005346">
    <property type="protein sequence ID" value="CAL1165498.1"/>
    <property type="molecule type" value="Genomic_DNA"/>
</dbReference>
<proteinExistence type="predicted"/>
<reference evidence="2" key="1">
    <citation type="submission" date="2022-10" db="EMBL/GenBank/DDBJ databases">
        <authorList>
            <person name="Chen Y."/>
            <person name="Dougan E. K."/>
            <person name="Chan C."/>
            <person name="Rhodes N."/>
            <person name="Thang M."/>
        </authorList>
    </citation>
    <scope>NUCLEOTIDE SEQUENCE</scope>
</reference>
<name>A0A9P1DNZ6_9DINO</name>
<dbReference type="EMBL" id="CAMXCT010005346">
    <property type="protein sequence ID" value="CAI4012123.1"/>
    <property type="molecule type" value="Genomic_DNA"/>
</dbReference>
<protein>
    <submittedName>
        <fullName evidence="2">Uncharacterized protein</fullName>
    </submittedName>
</protein>
<dbReference type="OrthoDB" id="411122at2759"/>
<reference evidence="3" key="2">
    <citation type="submission" date="2024-04" db="EMBL/GenBank/DDBJ databases">
        <authorList>
            <person name="Chen Y."/>
            <person name="Shah S."/>
            <person name="Dougan E. K."/>
            <person name="Thang M."/>
            <person name="Chan C."/>
        </authorList>
    </citation>
    <scope>NUCLEOTIDE SEQUENCE [LARGE SCALE GENOMIC DNA]</scope>
</reference>
<evidence type="ECO:0000313" key="2">
    <source>
        <dbReference type="EMBL" id="CAI4012123.1"/>
    </source>
</evidence>
<dbReference type="AlphaFoldDB" id="A0A9P1DNZ6"/>
<sequence length="123" mass="13493">MIYSRDNQISLCKKLHDMFTKIRDGTFDPDATRVSRLFQLAYATMLESNGDESSSNSSSTSDASSVASSEGEHNVVAQRPAYQRLETDEVELSLNATMDDLNATEAVICANCSHAYKASENQS</sequence>
<evidence type="ECO:0000256" key="1">
    <source>
        <dbReference type="SAM" id="MobiDB-lite"/>
    </source>
</evidence>
<evidence type="ECO:0000313" key="4">
    <source>
        <dbReference type="Proteomes" id="UP001152797"/>
    </source>
</evidence>